<dbReference type="STRING" id="1791.GCA_001049355_01759"/>
<dbReference type="PANTHER" id="PTHR42718">
    <property type="entry name" value="MAJOR FACILITATOR SUPERFAMILY MULTIDRUG TRANSPORTER MFSC"/>
    <property type="match status" value="1"/>
</dbReference>
<gene>
    <name evidence="9" type="primary">emrB_1</name>
    <name evidence="9" type="ORF">NCTC10437_03365</name>
</gene>
<organism evidence="9 10">
    <name type="scientific">Mycolicibacterium aurum</name>
    <name type="common">Mycobacterium aurum</name>
    <dbReference type="NCBI Taxonomy" id="1791"/>
    <lineage>
        <taxon>Bacteria</taxon>
        <taxon>Bacillati</taxon>
        <taxon>Actinomycetota</taxon>
        <taxon>Actinomycetes</taxon>
        <taxon>Mycobacteriales</taxon>
        <taxon>Mycobacteriaceae</taxon>
        <taxon>Mycolicibacterium</taxon>
    </lineage>
</organism>
<dbReference type="InterPro" id="IPR036259">
    <property type="entry name" value="MFS_trans_sf"/>
</dbReference>
<evidence type="ECO:0000256" key="2">
    <source>
        <dbReference type="ARBA" id="ARBA00022448"/>
    </source>
</evidence>
<dbReference type="SUPFAM" id="SSF103473">
    <property type="entry name" value="MFS general substrate transporter"/>
    <property type="match status" value="1"/>
</dbReference>
<feature type="transmembrane region" description="Helical" evidence="7">
    <location>
        <begin position="63"/>
        <end position="80"/>
    </location>
</feature>
<reference evidence="9 10" key="1">
    <citation type="submission" date="2018-12" db="EMBL/GenBank/DDBJ databases">
        <authorList>
            <consortium name="Pathogen Informatics"/>
        </authorList>
    </citation>
    <scope>NUCLEOTIDE SEQUENCE [LARGE SCALE GENOMIC DNA]</scope>
    <source>
        <strain evidence="9 10">NCTC10437</strain>
    </source>
</reference>
<sequence length="460" mass="48608">MMIGFFLTVVDSSILPVVNPVIRQEFGIDYNAVIWVTSIYLLTFATVLPVGGRLGDRFGPKNMYMFGLALFTAASVWCGLSDSLEALIAARAIQGVGAALLAPQTFSVITRIFPPERRGVPMSLWGAVAGAGMLIGPLAGGVLADQLGWQWVFLVNAPIGVLGLVLAVRFIPALPGRPHHLDMFGVLLSGVGICLIVFGLQEGQHHGWEPWSLAAIAAGVVTIPMFVVWQAVERQQPLIPLTLFRHRNFTLANAGIAVVSFAFVAFAAPMMFYLQEARGLSPTRAALMLAPLAIATGILAPLVGRVVDRVPPRPIIGIGFATLAVGLFWLAVEMSLDAPVWRLAMPLTVMGVAGAFTWEPLAVIASRPLPSELAGAGSAVFNTARQLGALLSSAGIAPLMTWLVSREGANVTAAMSRSMLLPAFAAGVGLITALFLVGPEHLRGAATSRRRLRATASVAL</sequence>
<evidence type="ECO:0000256" key="7">
    <source>
        <dbReference type="SAM" id="Phobius"/>
    </source>
</evidence>
<dbReference type="Gene3D" id="1.20.1720.10">
    <property type="entry name" value="Multidrug resistance protein D"/>
    <property type="match status" value="1"/>
</dbReference>
<evidence type="ECO:0000313" key="10">
    <source>
        <dbReference type="Proteomes" id="UP000279306"/>
    </source>
</evidence>
<dbReference type="PRINTS" id="PR01036">
    <property type="entry name" value="TCRTETB"/>
</dbReference>
<dbReference type="PANTHER" id="PTHR42718:SF42">
    <property type="entry name" value="EXPORT PROTEIN"/>
    <property type="match status" value="1"/>
</dbReference>
<evidence type="ECO:0000256" key="6">
    <source>
        <dbReference type="ARBA" id="ARBA00023136"/>
    </source>
</evidence>
<feature type="transmembrane region" description="Helical" evidence="7">
    <location>
        <begin position="183"/>
        <end position="201"/>
    </location>
</feature>
<dbReference type="Proteomes" id="UP000279306">
    <property type="component" value="Chromosome"/>
</dbReference>
<feature type="transmembrane region" description="Helical" evidence="7">
    <location>
        <begin position="124"/>
        <end position="143"/>
    </location>
</feature>
<feature type="domain" description="Major facilitator superfamily (MFS) profile" evidence="8">
    <location>
        <begin position="1"/>
        <end position="441"/>
    </location>
</feature>
<feature type="transmembrane region" description="Helical" evidence="7">
    <location>
        <begin position="424"/>
        <end position="442"/>
    </location>
</feature>
<dbReference type="NCBIfam" id="TIGR00711">
    <property type="entry name" value="efflux_EmrB"/>
    <property type="match status" value="1"/>
</dbReference>
<dbReference type="InterPro" id="IPR020846">
    <property type="entry name" value="MFS_dom"/>
</dbReference>
<dbReference type="InterPro" id="IPR011701">
    <property type="entry name" value="MFS"/>
</dbReference>
<evidence type="ECO:0000313" key="9">
    <source>
        <dbReference type="EMBL" id="VEG56143.1"/>
    </source>
</evidence>
<feature type="transmembrane region" description="Helical" evidence="7">
    <location>
        <begin position="285"/>
        <end position="303"/>
    </location>
</feature>
<comment type="subcellular location">
    <subcellularLocation>
        <location evidence="1">Cell membrane</location>
        <topology evidence="1">Multi-pass membrane protein</topology>
    </subcellularLocation>
</comment>
<dbReference type="Gene3D" id="1.20.1250.20">
    <property type="entry name" value="MFS general substrate transporter like domains"/>
    <property type="match status" value="1"/>
</dbReference>
<dbReference type="GO" id="GO:0022857">
    <property type="term" value="F:transmembrane transporter activity"/>
    <property type="evidence" value="ECO:0007669"/>
    <property type="project" value="InterPro"/>
</dbReference>
<feature type="transmembrane region" description="Helical" evidence="7">
    <location>
        <begin position="252"/>
        <end position="273"/>
    </location>
</feature>
<dbReference type="EMBL" id="LR134356">
    <property type="protein sequence ID" value="VEG56143.1"/>
    <property type="molecule type" value="Genomic_DNA"/>
</dbReference>
<evidence type="ECO:0000256" key="5">
    <source>
        <dbReference type="ARBA" id="ARBA00022989"/>
    </source>
</evidence>
<proteinExistence type="predicted"/>
<keyword evidence="4 7" id="KW-0812">Transmembrane</keyword>
<evidence type="ECO:0000256" key="3">
    <source>
        <dbReference type="ARBA" id="ARBA00022475"/>
    </source>
</evidence>
<dbReference type="AlphaFoldDB" id="A0A448IUK5"/>
<dbReference type="Pfam" id="PF07690">
    <property type="entry name" value="MFS_1"/>
    <property type="match status" value="1"/>
</dbReference>
<dbReference type="PROSITE" id="PS50850">
    <property type="entry name" value="MFS"/>
    <property type="match status" value="1"/>
</dbReference>
<evidence type="ECO:0000256" key="1">
    <source>
        <dbReference type="ARBA" id="ARBA00004651"/>
    </source>
</evidence>
<feature type="transmembrane region" description="Helical" evidence="7">
    <location>
        <begin position="32"/>
        <end position="51"/>
    </location>
</feature>
<feature type="transmembrane region" description="Helical" evidence="7">
    <location>
        <begin position="149"/>
        <end position="171"/>
    </location>
</feature>
<dbReference type="GO" id="GO:0005886">
    <property type="term" value="C:plasma membrane"/>
    <property type="evidence" value="ECO:0007669"/>
    <property type="project" value="UniProtKB-SubCell"/>
</dbReference>
<name>A0A448IUK5_MYCAU</name>
<evidence type="ECO:0000259" key="8">
    <source>
        <dbReference type="PROSITE" id="PS50850"/>
    </source>
</evidence>
<dbReference type="InterPro" id="IPR004638">
    <property type="entry name" value="EmrB-like"/>
</dbReference>
<keyword evidence="6 7" id="KW-0472">Membrane</keyword>
<dbReference type="KEGG" id="mauu:NCTC10437_03365"/>
<feature type="transmembrane region" description="Helical" evidence="7">
    <location>
        <begin position="92"/>
        <end position="112"/>
    </location>
</feature>
<evidence type="ECO:0000256" key="4">
    <source>
        <dbReference type="ARBA" id="ARBA00022692"/>
    </source>
</evidence>
<accession>A0A448IUK5</accession>
<keyword evidence="2" id="KW-0813">Transport</keyword>
<feature type="transmembrane region" description="Helical" evidence="7">
    <location>
        <begin position="213"/>
        <end position="232"/>
    </location>
</feature>
<keyword evidence="10" id="KW-1185">Reference proteome</keyword>
<feature type="transmembrane region" description="Helical" evidence="7">
    <location>
        <begin position="315"/>
        <end position="332"/>
    </location>
</feature>
<dbReference type="CDD" id="cd17321">
    <property type="entry name" value="MFS_MMR_MDR_like"/>
    <property type="match status" value="1"/>
</dbReference>
<keyword evidence="5 7" id="KW-1133">Transmembrane helix</keyword>
<feature type="transmembrane region" description="Helical" evidence="7">
    <location>
        <begin position="387"/>
        <end position="404"/>
    </location>
</feature>
<keyword evidence="3" id="KW-1003">Cell membrane</keyword>
<feature type="transmembrane region" description="Helical" evidence="7">
    <location>
        <begin position="344"/>
        <end position="366"/>
    </location>
</feature>
<protein>
    <submittedName>
        <fullName evidence="9">EmrB/QacA family drug resistance transporter</fullName>
    </submittedName>
</protein>